<evidence type="ECO:0000313" key="3">
    <source>
        <dbReference type="Proteomes" id="UP001482620"/>
    </source>
</evidence>
<organism evidence="2 3">
    <name type="scientific">Ilyodon furcidens</name>
    <name type="common">goldbreast splitfin</name>
    <dbReference type="NCBI Taxonomy" id="33524"/>
    <lineage>
        <taxon>Eukaryota</taxon>
        <taxon>Metazoa</taxon>
        <taxon>Chordata</taxon>
        <taxon>Craniata</taxon>
        <taxon>Vertebrata</taxon>
        <taxon>Euteleostomi</taxon>
        <taxon>Actinopterygii</taxon>
        <taxon>Neopterygii</taxon>
        <taxon>Teleostei</taxon>
        <taxon>Neoteleostei</taxon>
        <taxon>Acanthomorphata</taxon>
        <taxon>Ovalentaria</taxon>
        <taxon>Atherinomorphae</taxon>
        <taxon>Cyprinodontiformes</taxon>
        <taxon>Goodeidae</taxon>
        <taxon>Ilyodon</taxon>
    </lineage>
</organism>
<proteinExistence type="predicted"/>
<feature type="region of interest" description="Disordered" evidence="1">
    <location>
        <begin position="1"/>
        <end position="55"/>
    </location>
</feature>
<protein>
    <submittedName>
        <fullName evidence="2">Uncharacterized protein</fullName>
    </submittedName>
</protein>
<gene>
    <name evidence="2" type="ORF">ILYODFUR_010485</name>
</gene>
<evidence type="ECO:0000256" key="1">
    <source>
        <dbReference type="SAM" id="MobiDB-lite"/>
    </source>
</evidence>
<comment type="caution">
    <text evidence="2">The sequence shown here is derived from an EMBL/GenBank/DDBJ whole genome shotgun (WGS) entry which is preliminary data.</text>
</comment>
<sequence>MRSRLVSHHRCHGSSLALSQAGGHIPASQQRSNPTDGKSCYSQSSPRMAPGTRPPHFYNALHLHKVLHWDKQGLCKPMTSKEKKQLWASSRSLTAQSILMPGREGQTKSLFT</sequence>
<dbReference type="EMBL" id="JAHRIQ010105031">
    <property type="protein sequence ID" value="MEQ2255124.1"/>
    <property type="molecule type" value="Genomic_DNA"/>
</dbReference>
<feature type="compositionally biased region" description="Polar residues" evidence="1">
    <location>
        <begin position="27"/>
        <end position="46"/>
    </location>
</feature>
<dbReference type="Proteomes" id="UP001482620">
    <property type="component" value="Unassembled WGS sequence"/>
</dbReference>
<evidence type="ECO:0000313" key="2">
    <source>
        <dbReference type="EMBL" id="MEQ2255124.1"/>
    </source>
</evidence>
<accession>A0ABV0VCX1</accession>
<keyword evidence="3" id="KW-1185">Reference proteome</keyword>
<feature type="compositionally biased region" description="Basic residues" evidence="1">
    <location>
        <begin position="1"/>
        <end position="12"/>
    </location>
</feature>
<reference evidence="2 3" key="1">
    <citation type="submission" date="2021-06" db="EMBL/GenBank/DDBJ databases">
        <authorList>
            <person name="Palmer J.M."/>
        </authorList>
    </citation>
    <scope>NUCLEOTIDE SEQUENCE [LARGE SCALE GENOMIC DNA]</scope>
    <source>
        <strain evidence="3">if_2019</strain>
        <tissue evidence="2">Muscle</tissue>
    </source>
</reference>
<name>A0ABV0VCX1_9TELE</name>